<protein>
    <submittedName>
        <fullName evidence="2">Uncharacterized protein</fullName>
    </submittedName>
</protein>
<feature type="region of interest" description="Disordered" evidence="1">
    <location>
        <begin position="57"/>
        <end position="95"/>
    </location>
</feature>
<feature type="compositionally biased region" description="Acidic residues" evidence="1">
    <location>
        <begin position="1"/>
        <end position="11"/>
    </location>
</feature>
<keyword evidence="3" id="KW-1185">Reference proteome</keyword>
<dbReference type="OrthoDB" id="5836667at2759"/>
<evidence type="ECO:0000313" key="3">
    <source>
        <dbReference type="Proteomes" id="UP000228934"/>
    </source>
</evidence>
<dbReference type="Proteomes" id="UP000228934">
    <property type="component" value="Unassembled WGS sequence"/>
</dbReference>
<feature type="compositionally biased region" description="Polar residues" evidence="1">
    <location>
        <begin position="79"/>
        <end position="95"/>
    </location>
</feature>
<sequence>MQNDSVDDETNACEASSAKDDASSSNKAACDGKLKVSFAPISFAIRVKETDLLPFEKNRVKLDDDSEEEGEGDGKDGQQNKTSSSSNCQSLNTATIVVEEKKPQLTPEELEAKQGIF</sequence>
<proteinExistence type="predicted"/>
<dbReference type="AlphaFoldDB" id="A0A2G9SIM8"/>
<dbReference type="EMBL" id="KV924721">
    <property type="protein sequence ID" value="PIO39902.1"/>
    <property type="molecule type" value="Genomic_DNA"/>
</dbReference>
<reference evidence="3" key="1">
    <citation type="journal article" date="2017" name="Nat. Commun.">
        <title>The North American bullfrog draft genome provides insight into hormonal regulation of long noncoding RNA.</title>
        <authorList>
            <person name="Hammond S.A."/>
            <person name="Warren R.L."/>
            <person name="Vandervalk B.P."/>
            <person name="Kucuk E."/>
            <person name="Khan H."/>
            <person name="Gibb E.A."/>
            <person name="Pandoh P."/>
            <person name="Kirk H."/>
            <person name="Zhao Y."/>
            <person name="Jones M."/>
            <person name="Mungall A.J."/>
            <person name="Coope R."/>
            <person name="Pleasance S."/>
            <person name="Moore R.A."/>
            <person name="Holt R.A."/>
            <person name="Round J.M."/>
            <person name="Ohora S."/>
            <person name="Walle B.V."/>
            <person name="Veldhoen N."/>
            <person name="Helbing C.C."/>
            <person name="Birol I."/>
        </authorList>
    </citation>
    <scope>NUCLEOTIDE SEQUENCE [LARGE SCALE GENOMIC DNA]</scope>
</reference>
<evidence type="ECO:0000313" key="2">
    <source>
        <dbReference type="EMBL" id="PIO39902.1"/>
    </source>
</evidence>
<feature type="region of interest" description="Disordered" evidence="1">
    <location>
        <begin position="1"/>
        <end position="29"/>
    </location>
</feature>
<accession>A0A2G9SIM8</accession>
<name>A0A2G9SIM8_AQUCT</name>
<evidence type="ECO:0000256" key="1">
    <source>
        <dbReference type="SAM" id="MobiDB-lite"/>
    </source>
</evidence>
<organism evidence="2 3">
    <name type="scientific">Aquarana catesbeiana</name>
    <name type="common">American bullfrog</name>
    <name type="synonym">Rana catesbeiana</name>
    <dbReference type="NCBI Taxonomy" id="8400"/>
    <lineage>
        <taxon>Eukaryota</taxon>
        <taxon>Metazoa</taxon>
        <taxon>Chordata</taxon>
        <taxon>Craniata</taxon>
        <taxon>Vertebrata</taxon>
        <taxon>Euteleostomi</taxon>
        <taxon>Amphibia</taxon>
        <taxon>Batrachia</taxon>
        <taxon>Anura</taxon>
        <taxon>Neobatrachia</taxon>
        <taxon>Ranoidea</taxon>
        <taxon>Ranidae</taxon>
        <taxon>Aquarana</taxon>
    </lineage>
</organism>
<gene>
    <name evidence="2" type="ORF">AB205_0216180</name>
</gene>